<keyword evidence="2" id="KW-1185">Reference proteome</keyword>
<protein>
    <submittedName>
        <fullName evidence="1">Uncharacterized protein</fullName>
    </submittedName>
</protein>
<evidence type="ECO:0000313" key="1">
    <source>
        <dbReference type="EMBL" id="GEA61165.1"/>
    </source>
</evidence>
<comment type="caution">
    <text evidence="1">The sequence shown here is derived from an EMBL/GenBank/DDBJ whole genome shotgun (WGS) entry which is preliminary data.</text>
</comment>
<reference evidence="1 2" key="1">
    <citation type="submission" date="2019-06" db="EMBL/GenBank/DDBJ databases">
        <title>Whole genome shotgun sequence of Vibrio comitans NBRC 102076.</title>
        <authorList>
            <person name="Hosoyama A."/>
            <person name="Uohara A."/>
            <person name="Ohji S."/>
            <person name="Ichikawa N."/>
        </authorList>
    </citation>
    <scope>NUCLEOTIDE SEQUENCE [LARGE SCALE GENOMIC DNA]</scope>
    <source>
        <strain evidence="1 2">NBRC 102076</strain>
    </source>
</reference>
<name>A0A4Y3IQ08_9VIBR</name>
<dbReference type="Proteomes" id="UP000318242">
    <property type="component" value="Unassembled WGS sequence"/>
</dbReference>
<evidence type="ECO:0000313" key="2">
    <source>
        <dbReference type="Proteomes" id="UP000318242"/>
    </source>
</evidence>
<dbReference type="EMBL" id="BJLH01000010">
    <property type="protein sequence ID" value="GEA61165.1"/>
    <property type="molecule type" value="Genomic_DNA"/>
</dbReference>
<proteinExistence type="predicted"/>
<gene>
    <name evidence="1" type="ORF">VCO01S_23580</name>
</gene>
<dbReference type="AlphaFoldDB" id="A0A4Y3IQ08"/>
<organism evidence="1 2">
    <name type="scientific">Vibrio comitans NBRC 102076</name>
    <dbReference type="NCBI Taxonomy" id="1219078"/>
    <lineage>
        <taxon>Bacteria</taxon>
        <taxon>Pseudomonadati</taxon>
        <taxon>Pseudomonadota</taxon>
        <taxon>Gammaproteobacteria</taxon>
        <taxon>Vibrionales</taxon>
        <taxon>Vibrionaceae</taxon>
        <taxon>Vibrio</taxon>
    </lineage>
</organism>
<sequence length="56" mass="6537">MNNLEKAKLAFQLFVVKDKEIELSVTERQKSIASEYYESIATLELIEQLMSEKTRV</sequence>
<dbReference type="RefSeq" id="WP_167495390.1">
    <property type="nucleotide sequence ID" value="NZ_BJLH01000010.1"/>
</dbReference>
<accession>A0A4Y3IQ08</accession>